<dbReference type="SUPFAM" id="SSF53756">
    <property type="entry name" value="UDP-Glycosyltransferase/glycogen phosphorylase"/>
    <property type="match status" value="1"/>
</dbReference>
<dbReference type="InterPro" id="IPR001296">
    <property type="entry name" value="Glyco_trans_1"/>
</dbReference>
<dbReference type="Proteomes" id="UP000009375">
    <property type="component" value="Unassembled WGS sequence"/>
</dbReference>
<feature type="domain" description="Glycosyl transferase family 1" evidence="4">
    <location>
        <begin position="195"/>
        <end position="358"/>
    </location>
</feature>
<feature type="domain" description="Starch synthase catalytic" evidence="5">
    <location>
        <begin position="2"/>
        <end position="178"/>
    </location>
</feature>
<accession>D2EEN9</accession>
<evidence type="ECO:0000256" key="3">
    <source>
        <dbReference type="SAM" id="Coils"/>
    </source>
</evidence>
<dbReference type="Pfam" id="PF08323">
    <property type="entry name" value="Glyco_transf_5"/>
    <property type="match status" value="1"/>
</dbReference>
<dbReference type="Gene3D" id="3.40.50.2000">
    <property type="entry name" value="Glycogen Phosphorylase B"/>
    <property type="match status" value="2"/>
</dbReference>
<dbReference type="Pfam" id="PF00534">
    <property type="entry name" value="Glycos_transf_1"/>
    <property type="match status" value="1"/>
</dbReference>
<evidence type="ECO:0000259" key="4">
    <source>
        <dbReference type="Pfam" id="PF00534"/>
    </source>
</evidence>
<dbReference type="EMBL" id="GG730040">
    <property type="protein sequence ID" value="EEZ93257.1"/>
    <property type="molecule type" value="Genomic_DNA"/>
</dbReference>
<dbReference type="InterPro" id="IPR013534">
    <property type="entry name" value="Starch_synth_cat_dom"/>
</dbReference>
<proteinExistence type="predicted"/>
<reference evidence="6 7" key="1">
    <citation type="journal article" date="2010" name="Proc. Natl. Acad. Sci. U.S.A.">
        <title>Enigmatic, ultrasmall, uncultivated Archaea.</title>
        <authorList>
            <person name="Baker B.J."/>
            <person name="Comolli L.R."/>
            <person name="Dick G.J."/>
            <person name="Hauser L.J."/>
            <person name="Hyatt D."/>
            <person name="Dill B.D."/>
            <person name="Land M.L."/>
            <person name="Verberkmoes N.C."/>
            <person name="Hettich R.L."/>
            <person name="Banfield J.F."/>
        </authorList>
    </citation>
    <scope>NUCLEOTIDE SEQUENCE [LARGE SCALE GENOMIC DNA]</scope>
</reference>
<dbReference type="InterPro" id="IPR050194">
    <property type="entry name" value="Glycosyltransferase_grp1"/>
</dbReference>
<name>D2EEN9_PARA4</name>
<keyword evidence="3" id="KW-0175">Coiled coil</keyword>
<dbReference type="PANTHER" id="PTHR45947:SF3">
    <property type="entry name" value="SULFOQUINOVOSYL TRANSFERASE SQD2"/>
    <property type="match status" value="1"/>
</dbReference>
<gene>
    <name evidence="6" type="ORF">BJBARM4_0190</name>
</gene>
<dbReference type="PANTHER" id="PTHR45947">
    <property type="entry name" value="SULFOQUINOVOSYL TRANSFERASE SQD2"/>
    <property type="match status" value="1"/>
</dbReference>
<evidence type="ECO:0000313" key="6">
    <source>
        <dbReference type="EMBL" id="EEZ93257.1"/>
    </source>
</evidence>
<sequence>MKVLLLGWEFPPQSVGGLGTHSYNIVKALSKRGVIVSVILPFKTHAKIKGVKFLTFESQLFNGVYSLSSKKSNNKDRERLYRDVLNEVEEYKNKALELADKADFDVIHANDWVTGRAAIEIKKKTGKKLIATIHSTEYDRTAGKPWDRIAEEEKALIDNADIVVTVSMRLKEEIISLYKADEKKINIIYNAINKDKFKGIKKNGEQKVVLYIGRLSVQKGIDNLIKAFKIVSEKEDSALLYIVGEGPELPNLINLSIKLNLADKVIFLGRIPDEEIETLYSIANVFVMPSVSEPFGIVALEAIASNVPTIVSTQSGVSEIIRNTLKVDFWDTEQMADLILGVLDYNQINKEISKNAYRELEDITWEKAAEKFIALYNK</sequence>
<evidence type="ECO:0000259" key="5">
    <source>
        <dbReference type="Pfam" id="PF08323"/>
    </source>
</evidence>
<keyword evidence="2 6" id="KW-0808">Transferase</keyword>
<evidence type="ECO:0000256" key="2">
    <source>
        <dbReference type="ARBA" id="ARBA00022679"/>
    </source>
</evidence>
<dbReference type="GO" id="GO:0016757">
    <property type="term" value="F:glycosyltransferase activity"/>
    <property type="evidence" value="ECO:0007669"/>
    <property type="project" value="UniProtKB-KW"/>
</dbReference>
<organism evidence="6 7">
    <name type="scientific">Candidatus Parvarchaeum acidiphilum ARMAN-4</name>
    <dbReference type="NCBI Taxonomy" id="662760"/>
    <lineage>
        <taxon>Archaea</taxon>
        <taxon>Candidatus Parvarchaeota</taxon>
        <taxon>Candidatus Parvarchaeum</taxon>
    </lineage>
</organism>
<protein>
    <submittedName>
        <fullName evidence="6">Glycosyl transferase group 1</fullName>
    </submittedName>
</protein>
<dbReference type="AlphaFoldDB" id="D2EEN9"/>
<evidence type="ECO:0000256" key="1">
    <source>
        <dbReference type="ARBA" id="ARBA00022676"/>
    </source>
</evidence>
<dbReference type="CDD" id="cd03801">
    <property type="entry name" value="GT4_PimA-like"/>
    <property type="match status" value="1"/>
</dbReference>
<feature type="coiled-coil region" evidence="3">
    <location>
        <begin position="74"/>
        <end position="101"/>
    </location>
</feature>
<keyword evidence="1" id="KW-0328">Glycosyltransferase</keyword>
<evidence type="ECO:0000313" key="7">
    <source>
        <dbReference type="Proteomes" id="UP000009375"/>
    </source>
</evidence>